<keyword evidence="1" id="KW-0812">Transmembrane</keyword>
<keyword evidence="1" id="KW-0472">Membrane</keyword>
<reference evidence="2 3" key="1">
    <citation type="submission" date="2015-12" db="EMBL/GenBank/DDBJ databases">
        <title>Nitrous oxide reduction kinetics distinguish bacteria harboring typical versus atypical NosZ.</title>
        <authorList>
            <person name="Yoon S."/>
            <person name="Nissen S."/>
            <person name="Park D."/>
            <person name="Sanford R.A."/>
            <person name="Loeffler F.E."/>
        </authorList>
    </citation>
    <scope>NUCLEOTIDE SEQUENCE [LARGE SCALE GENOMIC DNA]</scope>
    <source>
        <strain evidence="2 3">ATCC BAA-841</strain>
    </source>
</reference>
<dbReference type="AlphaFoldDB" id="A0A133XIW7"/>
<organism evidence="2 3">
    <name type="scientific">Dechloromonas denitrificans</name>
    <dbReference type="NCBI Taxonomy" id="281362"/>
    <lineage>
        <taxon>Bacteria</taxon>
        <taxon>Pseudomonadati</taxon>
        <taxon>Pseudomonadota</taxon>
        <taxon>Betaproteobacteria</taxon>
        <taxon>Rhodocyclales</taxon>
        <taxon>Azonexaceae</taxon>
        <taxon>Dechloromonas</taxon>
    </lineage>
</organism>
<evidence type="ECO:0000256" key="1">
    <source>
        <dbReference type="SAM" id="Phobius"/>
    </source>
</evidence>
<gene>
    <name evidence="2" type="ORF">AT959_09200</name>
</gene>
<protein>
    <submittedName>
        <fullName evidence="2">Uncharacterized protein</fullName>
    </submittedName>
</protein>
<dbReference type="EMBL" id="LODL01000019">
    <property type="protein sequence ID" value="KXB30884.1"/>
    <property type="molecule type" value="Genomic_DNA"/>
</dbReference>
<feature type="transmembrane region" description="Helical" evidence="1">
    <location>
        <begin position="20"/>
        <end position="40"/>
    </location>
</feature>
<evidence type="ECO:0000313" key="3">
    <source>
        <dbReference type="Proteomes" id="UP000070186"/>
    </source>
</evidence>
<keyword evidence="1" id="KW-1133">Transmembrane helix</keyword>
<accession>A0A133XIW7</accession>
<comment type="caution">
    <text evidence="2">The sequence shown here is derived from an EMBL/GenBank/DDBJ whole genome shotgun (WGS) entry which is preliminary data.</text>
</comment>
<proteinExistence type="predicted"/>
<sequence length="126" mass="13240">MSDVESAPAAAKQSNPNKLLIILIGCALALSLVNTVLLVLNPTASKVEAFNESLKTDLAESIASVHKKVDGLRSAEIEWQAVLKKASEKPAATYKIVKSGDGLLTLTEIEAAAPMTAETAAQEPKK</sequence>
<dbReference type="RefSeq" id="WP_066882680.1">
    <property type="nucleotide sequence ID" value="NZ_LODL01000019.1"/>
</dbReference>
<name>A0A133XIW7_9RHOO</name>
<evidence type="ECO:0000313" key="2">
    <source>
        <dbReference type="EMBL" id="KXB30884.1"/>
    </source>
</evidence>
<keyword evidence="3" id="KW-1185">Reference proteome</keyword>
<dbReference type="Proteomes" id="UP000070186">
    <property type="component" value="Unassembled WGS sequence"/>
</dbReference>